<name>A0A1U7LI32_NEOID</name>
<accession>A0A1U7LI32</accession>
<evidence type="ECO:0000256" key="1">
    <source>
        <dbReference type="ARBA" id="ARBA00008416"/>
    </source>
</evidence>
<dbReference type="Pfam" id="PF05726">
    <property type="entry name" value="Pirin_C"/>
    <property type="match status" value="1"/>
</dbReference>
<evidence type="ECO:0000256" key="2">
    <source>
        <dbReference type="PIRSR" id="PIRSR006232-1"/>
    </source>
</evidence>
<evidence type="ECO:0000256" key="3">
    <source>
        <dbReference type="RuleBase" id="RU003457"/>
    </source>
</evidence>
<dbReference type="Pfam" id="PF02678">
    <property type="entry name" value="Pirin"/>
    <property type="match status" value="1"/>
</dbReference>
<evidence type="ECO:0000259" key="5">
    <source>
        <dbReference type="Pfam" id="PF05726"/>
    </source>
</evidence>
<evidence type="ECO:0000313" key="6">
    <source>
        <dbReference type="EMBL" id="OLL22315.1"/>
    </source>
</evidence>
<dbReference type="OMA" id="TPWHPHR"/>
<keyword evidence="2" id="KW-0479">Metal-binding</keyword>
<feature type="binding site" evidence="2">
    <location>
        <position position="61"/>
    </location>
    <ligand>
        <name>Fe cation</name>
        <dbReference type="ChEBI" id="CHEBI:24875"/>
    </ligand>
</feature>
<comment type="similarity">
    <text evidence="1 3">Belongs to the pirin family.</text>
</comment>
<dbReference type="CDD" id="cd02247">
    <property type="entry name" value="cupin_pirin_C"/>
    <property type="match status" value="1"/>
</dbReference>
<feature type="domain" description="Pirin N-terminal" evidence="4">
    <location>
        <begin position="25"/>
        <end position="120"/>
    </location>
</feature>
<dbReference type="EMBL" id="LXFE01003510">
    <property type="protein sequence ID" value="OLL22315.1"/>
    <property type="molecule type" value="Genomic_DNA"/>
</dbReference>
<dbReference type="PANTHER" id="PTHR13903">
    <property type="entry name" value="PIRIN-RELATED"/>
    <property type="match status" value="1"/>
</dbReference>
<dbReference type="SUPFAM" id="SSF51182">
    <property type="entry name" value="RmlC-like cupins"/>
    <property type="match status" value="1"/>
</dbReference>
<dbReference type="Gene3D" id="2.60.120.10">
    <property type="entry name" value="Jelly Rolls"/>
    <property type="match status" value="2"/>
</dbReference>
<dbReference type="PANTHER" id="PTHR13903:SF8">
    <property type="entry name" value="PIRIN"/>
    <property type="match status" value="1"/>
</dbReference>
<dbReference type="STRING" id="1198029.A0A1U7LI32"/>
<dbReference type="AlphaFoldDB" id="A0A1U7LI32"/>
<dbReference type="OrthoDB" id="198735at2759"/>
<dbReference type="InterPro" id="IPR014710">
    <property type="entry name" value="RmlC-like_jellyroll"/>
</dbReference>
<sequence>MIPRFQTRNIAKIIQSTEQKEGVGARVRRSIGSVALPEFSPFLMLDHFKVEEGAGFPDHPHRGQETVTYMLKGAFDHEDFTGHRGRINAGDLQWMTAGKGIVHSEMPVPGEVNEGLQLWVDLPSEKRLCEPRYQELKSDDIPKWRGDNNVVVKVIAGRAGNIKSPVQTYTKTWYLDITIERGGQISQIIPHNWNAFIYTIQGNASISSHQVGPFHTVVLDLAGEGVTISNESKETVRMVLIAGERLDQRQRTYQHGPFVMDDQAGVMRTIHDYQTGTNGFERARDWRSEIGSRMTG</sequence>
<feature type="domain" description="Pirin C-terminal" evidence="5">
    <location>
        <begin position="174"/>
        <end position="279"/>
    </location>
</feature>
<feature type="binding site" evidence="2">
    <location>
        <position position="103"/>
    </location>
    <ligand>
        <name>Fe cation</name>
        <dbReference type="ChEBI" id="CHEBI:24875"/>
    </ligand>
</feature>
<comment type="caution">
    <text evidence="6">The sequence shown here is derived from an EMBL/GenBank/DDBJ whole genome shotgun (WGS) entry which is preliminary data.</text>
</comment>
<proteinExistence type="inferred from homology"/>
<dbReference type="GO" id="GO:0046872">
    <property type="term" value="F:metal ion binding"/>
    <property type="evidence" value="ECO:0007669"/>
    <property type="project" value="UniProtKB-KW"/>
</dbReference>
<dbReference type="InterPro" id="IPR012093">
    <property type="entry name" value="Pirin"/>
</dbReference>
<gene>
    <name evidence="6" type="ORF">NEOLI_004048</name>
</gene>
<dbReference type="PIRSF" id="PIRSF006232">
    <property type="entry name" value="Pirin"/>
    <property type="match status" value="1"/>
</dbReference>
<reference evidence="6 7" key="1">
    <citation type="submission" date="2016-04" db="EMBL/GenBank/DDBJ databases">
        <title>Evolutionary innovation and constraint leading to complex multicellularity in the Ascomycota.</title>
        <authorList>
            <person name="Cisse O."/>
            <person name="Nguyen A."/>
            <person name="Hewitt D.A."/>
            <person name="Jedd G."/>
            <person name="Stajich J.E."/>
        </authorList>
    </citation>
    <scope>NUCLEOTIDE SEQUENCE [LARGE SCALE GENOMIC DNA]</scope>
    <source>
        <strain evidence="6 7">DAH-3</strain>
    </source>
</reference>
<dbReference type="CDD" id="cd02909">
    <property type="entry name" value="cupin_pirin_N"/>
    <property type="match status" value="1"/>
</dbReference>
<keyword evidence="7" id="KW-1185">Reference proteome</keyword>
<evidence type="ECO:0000259" key="4">
    <source>
        <dbReference type="Pfam" id="PF02678"/>
    </source>
</evidence>
<dbReference type="Proteomes" id="UP000186594">
    <property type="component" value="Unassembled WGS sequence"/>
</dbReference>
<feature type="binding site" evidence="2">
    <location>
        <position position="105"/>
    </location>
    <ligand>
        <name>Fe cation</name>
        <dbReference type="ChEBI" id="CHEBI:24875"/>
    </ligand>
</feature>
<evidence type="ECO:0000313" key="7">
    <source>
        <dbReference type="Proteomes" id="UP000186594"/>
    </source>
</evidence>
<dbReference type="InterPro" id="IPR008778">
    <property type="entry name" value="Pirin_C_dom"/>
</dbReference>
<protein>
    <submittedName>
        <fullName evidence="6">Pirin</fullName>
    </submittedName>
</protein>
<keyword evidence="2" id="KW-0408">Iron</keyword>
<dbReference type="InterPro" id="IPR011051">
    <property type="entry name" value="RmlC_Cupin_sf"/>
</dbReference>
<organism evidence="6 7">
    <name type="scientific">Neolecta irregularis (strain DAH-3)</name>
    <dbReference type="NCBI Taxonomy" id="1198029"/>
    <lineage>
        <taxon>Eukaryota</taxon>
        <taxon>Fungi</taxon>
        <taxon>Dikarya</taxon>
        <taxon>Ascomycota</taxon>
        <taxon>Taphrinomycotina</taxon>
        <taxon>Neolectales</taxon>
        <taxon>Neolectaceae</taxon>
        <taxon>Neolecta</taxon>
    </lineage>
</organism>
<feature type="binding site" evidence="2">
    <location>
        <position position="59"/>
    </location>
    <ligand>
        <name>Fe cation</name>
        <dbReference type="ChEBI" id="CHEBI:24875"/>
    </ligand>
</feature>
<comment type="cofactor">
    <cofactor evidence="2">
        <name>Fe cation</name>
        <dbReference type="ChEBI" id="CHEBI:24875"/>
    </cofactor>
    <text evidence="2">Binds 1 Fe cation per subunit.</text>
</comment>
<dbReference type="InterPro" id="IPR003829">
    <property type="entry name" value="Pirin_N_dom"/>
</dbReference>